<reference evidence="4 5" key="1">
    <citation type="submission" date="2017-04" db="EMBL/GenBank/DDBJ databases">
        <title>The new phylogeny of genus Mycobacterium.</title>
        <authorList>
            <person name="Tortoli E."/>
            <person name="Trovato A."/>
            <person name="Cirillo D.M."/>
        </authorList>
    </citation>
    <scope>NUCLEOTIDE SEQUENCE [LARGE SCALE GENOMIC DNA]</scope>
    <source>
        <strain evidence="4 5">TBL 1200985</strain>
    </source>
</reference>
<feature type="domain" description="GH16" evidence="3">
    <location>
        <begin position="25"/>
        <end position="275"/>
    </location>
</feature>
<dbReference type="EMBL" id="NCXP01000046">
    <property type="protein sequence ID" value="OSC37225.1"/>
    <property type="molecule type" value="Genomic_DNA"/>
</dbReference>
<dbReference type="STRING" id="1430326.B8W66_21805"/>
<protein>
    <submittedName>
        <fullName evidence="4">1,3-beta-glucanase</fullName>
    </submittedName>
</protein>
<evidence type="ECO:0000313" key="5">
    <source>
        <dbReference type="Proteomes" id="UP000193247"/>
    </source>
</evidence>
<evidence type="ECO:0000256" key="2">
    <source>
        <dbReference type="SAM" id="MobiDB-lite"/>
    </source>
</evidence>
<dbReference type="PROSITE" id="PS51762">
    <property type="entry name" value="GH16_2"/>
    <property type="match status" value="1"/>
</dbReference>
<dbReference type="GO" id="GO:0004553">
    <property type="term" value="F:hydrolase activity, hydrolyzing O-glycosyl compounds"/>
    <property type="evidence" value="ECO:0007669"/>
    <property type="project" value="InterPro"/>
</dbReference>
<dbReference type="Proteomes" id="UP000193247">
    <property type="component" value="Unassembled WGS sequence"/>
</dbReference>
<organism evidence="4 5">
    <name type="scientific">Mycobacterium decipiens</name>
    <dbReference type="NCBI Taxonomy" id="1430326"/>
    <lineage>
        <taxon>Bacteria</taxon>
        <taxon>Bacillati</taxon>
        <taxon>Actinomycetota</taxon>
        <taxon>Actinomycetes</taxon>
        <taxon>Mycobacteriales</taxon>
        <taxon>Mycobacteriaceae</taxon>
        <taxon>Mycobacterium</taxon>
    </lineage>
</organism>
<dbReference type="PROSITE" id="PS51318">
    <property type="entry name" value="TAT"/>
    <property type="match status" value="1"/>
</dbReference>
<gene>
    <name evidence="4" type="ORF">B8W66_21805</name>
</gene>
<dbReference type="Pfam" id="PF00722">
    <property type="entry name" value="Glyco_hydro_16"/>
    <property type="match status" value="1"/>
</dbReference>
<sequence>MPEMDRRSMMLMTGIGALAASVPLPEARALPSPPDAPSPSGQSVTYLFQDEFDGPAGSAPDPSKWTVARARERIKDPTFWELPENIGQYRDDRQNVFLDGKSNLVIRAAKEGSTYYSGKIQSPWRGGVGHTWEARIKLDCLTAGCWPAWWLSNEDRGGEIDILEWYGNRNWPSATTVHAKSNGSEWKTRNIAVDSGWHTWRCQWDQAGMRFWEDYVDGAQPYFTVPANSLPDWPFNESGYTVFPVLNLAVAGSGGGDPGPGSYPAQMLVDWVRVW</sequence>
<evidence type="ECO:0000313" key="4">
    <source>
        <dbReference type="EMBL" id="OSC37225.1"/>
    </source>
</evidence>
<dbReference type="RefSeq" id="WP_085327343.1">
    <property type="nucleotide sequence ID" value="NZ_NCXP01000046.1"/>
</dbReference>
<proteinExistence type="inferred from homology"/>
<dbReference type="InterPro" id="IPR013320">
    <property type="entry name" value="ConA-like_dom_sf"/>
</dbReference>
<evidence type="ECO:0000259" key="3">
    <source>
        <dbReference type="PROSITE" id="PS51762"/>
    </source>
</evidence>
<comment type="caution">
    <text evidence="4">The sequence shown here is derived from an EMBL/GenBank/DDBJ whole genome shotgun (WGS) entry which is preliminary data.</text>
</comment>
<dbReference type="GO" id="GO:0005975">
    <property type="term" value="P:carbohydrate metabolic process"/>
    <property type="evidence" value="ECO:0007669"/>
    <property type="project" value="InterPro"/>
</dbReference>
<dbReference type="PANTHER" id="PTHR10963">
    <property type="entry name" value="GLYCOSYL HYDROLASE-RELATED"/>
    <property type="match status" value="1"/>
</dbReference>
<evidence type="ECO:0000256" key="1">
    <source>
        <dbReference type="ARBA" id="ARBA00006865"/>
    </source>
</evidence>
<dbReference type="Gene3D" id="2.60.120.200">
    <property type="match status" value="1"/>
</dbReference>
<dbReference type="SUPFAM" id="SSF49899">
    <property type="entry name" value="Concanavalin A-like lectins/glucanases"/>
    <property type="match status" value="1"/>
</dbReference>
<dbReference type="InterPro" id="IPR050546">
    <property type="entry name" value="Glycosyl_Hydrlase_16"/>
</dbReference>
<dbReference type="OrthoDB" id="9809583at2"/>
<dbReference type="InterPro" id="IPR006311">
    <property type="entry name" value="TAT_signal"/>
</dbReference>
<dbReference type="CDD" id="cd08023">
    <property type="entry name" value="GH16_laminarinase_like"/>
    <property type="match status" value="1"/>
</dbReference>
<comment type="similarity">
    <text evidence="1">Belongs to the glycosyl hydrolase 16 family.</text>
</comment>
<dbReference type="InterPro" id="IPR000757">
    <property type="entry name" value="Beta-glucanase-like"/>
</dbReference>
<feature type="region of interest" description="Disordered" evidence="2">
    <location>
        <begin position="26"/>
        <end position="45"/>
    </location>
</feature>
<name>A0A1X2LPK6_9MYCO</name>
<accession>A0A1X2LPK6</accession>
<keyword evidence="5" id="KW-1185">Reference proteome</keyword>
<dbReference type="AlphaFoldDB" id="A0A1X2LPK6"/>
<dbReference type="PANTHER" id="PTHR10963:SF55">
    <property type="entry name" value="GLYCOSIDE HYDROLASE FAMILY 16 PROTEIN"/>
    <property type="match status" value="1"/>
</dbReference>